<feature type="domain" description="G-patch" evidence="2">
    <location>
        <begin position="804"/>
        <end position="847"/>
    </location>
</feature>
<feature type="region of interest" description="Disordered" evidence="1">
    <location>
        <begin position="117"/>
        <end position="137"/>
    </location>
</feature>
<evidence type="ECO:0000313" key="3">
    <source>
        <dbReference type="EMBL" id="KAK5048120.1"/>
    </source>
</evidence>
<proteinExistence type="predicted"/>
<name>A0ABR0IUS4_9EURO</name>
<dbReference type="InterPro" id="IPR001374">
    <property type="entry name" value="R3H_dom"/>
</dbReference>
<evidence type="ECO:0000313" key="4">
    <source>
        <dbReference type="Proteomes" id="UP001345691"/>
    </source>
</evidence>
<dbReference type="Proteomes" id="UP001345691">
    <property type="component" value="Unassembled WGS sequence"/>
</dbReference>
<feature type="region of interest" description="Disordered" evidence="1">
    <location>
        <begin position="192"/>
        <end position="356"/>
    </location>
</feature>
<organism evidence="3 4">
    <name type="scientific">Exophiala sideris</name>
    <dbReference type="NCBI Taxonomy" id="1016849"/>
    <lineage>
        <taxon>Eukaryota</taxon>
        <taxon>Fungi</taxon>
        <taxon>Dikarya</taxon>
        <taxon>Ascomycota</taxon>
        <taxon>Pezizomycotina</taxon>
        <taxon>Eurotiomycetes</taxon>
        <taxon>Chaetothyriomycetidae</taxon>
        <taxon>Chaetothyriales</taxon>
        <taxon>Herpotrichiellaceae</taxon>
        <taxon>Exophiala</taxon>
    </lineage>
</organism>
<keyword evidence="4" id="KW-1185">Reference proteome</keyword>
<feature type="region of interest" description="Disordered" evidence="1">
    <location>
        <begin position="1"/>
        <end position="40"/>
    </location>
</feature>
<gene>
    <name evidence="3" type="primary">SQS1</name>
    <name evidence="3" type="ORF">LTR69_011444</name>
</gene>
<dbReference type="Pfam" id="PF01424">
    <property type="entry name" value="R3H"/>
    <property type="match status" value="1"/>
</dbReference>
<dbReference type="PANTHER" id="PTHR14195">
    <property type="entry name" value="G PATCH DOMAIN CONTAINING PROTEIN 2"/>
    <property type="match status" value="1"/>
</dbReference>
<feature type="compositionally biased region" description="Polar residues" evidence="1">
    <location>
        <begin position="273"/>
        <end position="292"/>
    </location>
</feature>
<evidence type="ECO:0000256" key="1">
    <source>
        <dbReference type="SAM" id="MobiDB-lite"/>
    </source>
</evidence>
<accession>A0ABR0IUS4</accession>
<comment type="caution">
    <text evidence="3">The sequence shown here is derived from an EMBL/GenBank/DDBJ whole genome shotgun (WGS) entry which is preliminary data.</text>
</comment>
<dbReference type="EMBL" id="JAVRRF010000068">
    <property type="protein sequence ID" value="KAK5048120.1"/>
    <property type="molecule type" value="Genomic_DNA"/>
</dbReference>
<feature type="compositionally biased region" description="Acidic residues" evidence="1">
    <location>
        <begin position="335"/>
        <end position="346"/>
    </location>
</feature>
<dbReference type="SUPFAM" id="SSF82708">
    <property type="entry name" value="R3H domain"/>
    <property type="match status" value="1"/>
</dbReference>
<dbReference type="Gene3D" id="3.30.1370.50">
    <property type="entry name" value="R3H-like domain"/>
    <property type="match status" value="1"/>
</dbReference>
<feature type="region of interest" description="Disordered" evidence="1">
    <location>
        <begin position="636"/>
        <end position="667"/>
    </location>
</feature>
<feature type="compositionally biased region" description="Basic and acidic residues" evidence="1">
    <location>
        <begin position="636"/>
        <end position="657"/>
    </location>
</feature>
<evidence type="ECO:0000259" key="2">
    <source>
        <dbReference type="PROSITE" id="PS50174"/>
    </source>
</evidence>
<dbReference type="PROSITE" id="PS50174">
    <property type="entry name" value="G_PATCH"/>
    <property type="match status" value="1"/>
</dbReference>
<dbReference type="Pfam" id="PF01585">
    <property type="entry name" value="G-patch"/>
    <property type="match status" value="1"/>
</dbReference>
<dbReference type="InterPro" id="IPR036867">
    <property type="entry name" value="R3H_dom_sf"/>
</dbReference>
<feature type="region of interest" description="Disordered" evidence="1">
    <location>
        <begin position="761"/>
        <end position="785"/>
    </location>
</feature>
<protein>
    <submittedName>
        <fullName evidence="3">Squalene synthetase-like protein</fullName>
    </submittedName>
</protein>
<dbReference type="InterPro" id="IPR051189">
    <property type="entry name" value="Splicing_assoc_domain"/>
</dbReference>
<dbReference type="InterPro" id="IPR000467">
    <property type="entry name" value="G_patch_dom"/>
</dbReference>
<sequence length="847" mass="93536">MGARERARARGKKGNGANKSSKWSQKQSSASLRVPDLDPRHRHRALLQDWQDFSDSGSPHARNGMFSMSQEARNTERHVTGWGSTRLRDQTVAFVSAGNLVRDELDTEEKEGDIVQENRDIHSEDPQPAPVTHSVDDDVDDDIWGANPEREGDSAPEWGPEYWERQQAWVEDRLPENTPLVYDDSLLQARRTDEQTVTTKTASAELPTSTSALADDLPSKNVLPRRDSISSGSSEEILFAGRQNAGQSRARKVNSPQAHLSAPTPEPLDDSADFQTTEQSDAAPQTHVTSPSRKFKPISIRTKKVDRRGRLRPGSTNRRDEEEAIMNDYIANLAMDDDSDGDEDEIDGGKPAGKRNEHFRFFDGAAEAHAKVQLQPSTARKPKHLKVDQAIDWDSADLEDFDDLSTTDEEVGDISQVLRHRVRANGAQYLVTAEGQEVGEARWVLKAKLQSDSAVEEIRIFEEIQAFDVQETSEDSDDESGSDEALDDLVEDIESEDDENARILAHTSRMTDEQIARALAKQEELGLGGDELLLFDGGVGDRDDDIVVDEFTAGDEFISFSTKSHLSSRNKSKRNRRLRDSFPPAEAFADALEQDPYGAFDIMDFDRPSLKPKKKGRKDPLNWGLDDDDLAEHLHSTWSKDREKKAARKQDKQEAREAAMLGSSERSHPAAIKAEIRQFLVQELEVLKLAPMDSVLRASVHRLAKALKLKSHSEGKEGKGVGRFPVLTKGPHTPHYTVDTVWEIDALMNTKKFFPKQAGGAYRGANAPRTQGAARARRGGGGTMSGATYMNGEVVGASAPELGSDNKGRMLLEKMGWTSGMGIGAVGNKGGLDAIKHVVKTTRAGLG</sequence>
<feature type="compositionally biased region" description="Polar residues" evidence="1">
    <location>
        <begin position="195"/>
        <end position="212"/>
    </location>
</feature>
<feature type="compositionally biased region" description="Basic residues" evidence="1">
    <location>
        <begin position="293"/>
        <end position="311"/>
    </location>
</feature>
<feature type="compositionally biased region" description="Low complexity" evidence="1">
    <location>
        <begin position="15"/>
        <end position="31"/>
    </location>
</feature>
<reference evidence="3 4" key="1">
    <citation type="submission" date="2023-08" db="EMBL/GenBank/DDBJ databases">
        <title>Black Yeasts Isolated from many extreme environments.</title>
        <authorList>
            <person name="Coleine C."/>
            <person name="Stajich J.E."/>
            <person name="Selbmann L."/>
        </authorList>
    </citation>
    <scope>NUCLEOTIDE SEQUENCE [LARGE SCALE GENOMIC DNA]</scope>
    <source>
        <strain evidence="3 4">CCFEE 6328</strain>
    </source>
</reference>